<dbReference type="Pfam" id="PF12352">
    <property type="entry name" value="V-SNARE_C"/>
    <property type="match status" value="1"/>
</dbReference>
<dbReference type="GO" id="GO:0005484">
    <property type="term" value="F:SNAP receptor activity"/>
    <property type="evidence" value="ECO:0007669"/>
    <property type="project" value="TreeGrafter"/>
</dbReference>
<keyword evidence="13" id="KW-1185">Reference proteome</keyword>
<evidence type="ECO:0000256" key="11">
    <source>
        <dbReference type="SAM" id="Phobius"/>
    </source>
</evidence>
<dbReference type="AlphaFoldDB" id="A0A9W6SZT8"/>
<keyword evidence="9" id="KW-0931">ER-Golgi transport</keyword>
<evidence type="ECO:0000256" key="2">
    <source>
        <dbReference type="ARBA" id="ARBA00008473"/>
    </source>
</evidence>
<evidence type="ECO:0000256" key="9">
    <source>
        <dbReference type="PIRNR" id="PIRNR027109"/>
    </source>
</evidence>
<keyword evidence="3 9" id="KW-0813">Transport</keyword>
<dbReference type="GO" id="GO:0005797">
    <property type="term" value="C:Golgi medial cisterna"/>
    <property type="evidence" value="ECO:0007669"/>
    <property type="project" value="TreeGrafter"/>
</dbReference>
<evidence type="ECO:0000313" key="12">
    <source>
        <dbReference type="EMBL" id="GME70366.1"/>
    </source>
</evidence>
<name>A0A9W6SZT8_CANBO</name>
<comment type="subcellular location">
    <subcellularLocation>
        <location evidence="1">Golgi apparatus membrane</location>
        <topology evidence="1">Single-pass type IV membrane protein</topology>
    </subcellularLocation>
</comment>
<protein>
    <recommendedName>
        <fullName evidence="9">Golgi SNAP receptor complex member 1</fullName>
    </recommendedName>
</protein>
<dbReference type="GO" id="GO:0031201">
    <property type="term" value="C:SNARE complex"/>
    <property type="evidence" value="ECO:0007669"/>
    <property type="project" value="TreeGrafter"/>
</dbReference>
<organism evidence="12 13">
    <name type="scientific">Candida boidinii</name>
    <name type="common">Yeast</name>
    <dbReference type="NCBI Taxonomy" id="5477"/>
    <lineage>
        <taxon>Eukaryota</taxon>
        <taxon>Fungi</taxon>
        <taxon>Dikarya</taxon>
        <taxon>Ascomycota</taxon>
        <taxon>Saccharomycotina</taxon>
        <taxon>Pichiomycetes</taxon>
        <taxon>Pichiales</taxon>
        <taxon>Pichiaceae</taxon>
        <taxon>Ogataea</taxon>
        <taxon>Ogataea/Candida clade</taxon>
    </lineage>
</organism>
<keyword evidence="4 11" id="KW-0812">Transmembrane</keyword>
<evidence type="ECO:0000313" key="13">
    <source>
        <dbReference type="Proteomes" id="UP001165120"/>
    </source>
</evidence>
<comment type="similarity">
    <text evidence="2 9">Belongs to the GOSR1 family.</text>
</comment>
<evidence type="ECO:0000256" key="4">
    <source>
        <dbReference type="ARBA" id="ARBA00022692"/>
    </source>
</evidence>
<dbReference type="PIRSF" id="PIRSF027109">
    <property type="entry name" value="Golgi_SNARE"/>
    <property type="match status" value="1"/>
</dbReference>
<keyword evidence="7 9" id="KW-0333">Golgi apparatus</keyword>
<dbReference type="GO" id="GO:0005801">
    <property type="term" value="C:cis-Golgi network"/>
    <property type="evidence" value="ECO:0007669"/>
    <property type="project" value="InterPro"/>
</dbReference>
<comment type="caution">
    <text evidence="12">The sequence shown here is derived from an EMBL/GenBank/DDBJ whole genome shotgun (WGS) entry which is preliminary data.</text>
</comment>
<dbReference type="PANTHER" id="PTHR21094:SF2">
    <property type="entry name" value="GOLGI SNAP RECEPTOR COMPLEX MEMBER 1"/>
    <property type="match status" value="1"/>
</dbReference>
<sequence length="227" mass="26472">MSNRFGQIRTQIISVEKQLETQLSHYSKFTTGTTSEPMDDEITTEESIKQLLNEKQNLINQLNKIIELESESISTSKLTQFSRNKEILNENYKDFNRIKESIQQERNKLNLLFSVRNDINEHRKRTEQNLGTSLGEDDSMYYDQEANRVNNMNSFADRLLQQVWETGQEVTRQNATLNNVSVRLQRTLSTIPGLNVLLSKINTRRRRDTIIIAAVIVICLILLWFAF</sequence>
<dbReference type="InterPro" id="IPR023601">
    <property type="entry name" value="Golgi_SNAP_su1"/>
</dbReference>
<accession>A0A9W6SZT8</accession>
<comment type="subunit">
    <text evidence="9">Component of several multiprotein Golgi SNARE complexes.</text>
</comment>
<evidence type="ECO:0000256" key="5">
    <source>
        <dbReference type="ARBA" id="ARBA00022927"/>
    </source>
</evidence>
<dbReference type="GO" id="GO:0006888">
    <property type="term" value="P:endoplasmic reticulum to Golgi vesicle-mediated transport"/>
    <property type="evidence" value="ECO:0007669"/>
    <property type="project" value="InterPro"/>
</dbReference>
<evidence type="ECO:0000256" key="10">
    <source>
        <dbReference type="SAM" id="Coils"/>
    </source>
</evidence>
<dbReference type="GO" id="GO:0006906">
    <property type="term" value="P:vesicle fusion"/>
    <property type="evidence" value="ECO:0007669"/>
    <property type="project" value="TreeGrafter"/>
</dbReference>
<feature type="transmembrane region" description="Helical" evidence="11">
    <location>
        <begin position="209"/>
        <end position="226"/>
    </location>
</feature>
<dbReference type="Proteomes" id="UP001165120">
    <property type="component" value="Unassembled WGS sequence"/>
</dbReference>
<dbReference type="GO" id="GO:0015031">
    <property type="term" value="P:protein transport"/>
    <property type="evidence" value="ECO:0007669"/>
    <property type="project" value="UniProtKB-KW"/>
</dbReference>
<evidence type="ECO:0000256" key="3">
    <source>
        <dbReference type="ARBA" id="ARBA00022448"/>
    </source>
</evidence>
<feature type="coiled-coil region" evidence="10">
    <location>
        <begin position="41"/>
        <end position="105"/>
    </location>
</feature>
<dbReference type="PANTHER" id="PTHR21094">
    <property type="entry name" value="GOS-28 SNARE- RELATED"/>
    <property type="match status" value="1"/>
</dbReference>
<evidence type="ECO:0000256" key="6">
    <source>
        <dbReference type="ARBA" id="ARBA00022989"/>
    </source>
</evidence>
<keyword evidence="8 9" id="KW-0472">Membrane</keyword>
<evidence type="ECO:0000256" key="8">
    <source>
        <dbReference type="ARBA" id="ARBA00023136"/>
    </source>
</evidence>
<evidence type="ECO:0000256" key="1">
    <source>
        <dbReference type="ARBA" id="ARBA00004409"/>
    </source>
</evidence>
<dbReference type="GO" id="GO:0048219">
    <property type="term" value="P:inter-Golgi cisterna vesicle-mediated transport"/>
    <property type="evidence" value="ECO:0007669"/>
    <property type="project" value="TreeGrafter"/>
</dbReference>
<comment type="function">
    <text evidence="9">Involved in transport from the ER to the Golgi apparatus as well as in intra-Golgi transport. It belongs to a super-family of proteins called t-SNAREs or soluble NSF (N-ethylmaleimide-sensitive factor) attachment protein receptor.</text>
</comment>
<keyword evidence="5 9" id="KW-0653">Protein transport</keyword>
<evidence type="ECO:0000256" key="7">
    <source>
        <dbReference type="ARBA" id="ARBA00023034"/>
    </source>
</evidence>
<keyword evidence="6 11" id="KW-1133">Transmembrane helix</keyword>
<dbReference type="EMBL" id="BSXN01000887">
    <property type="protein sequence ID" value="GME70366.1"/>
    <property type="molecule type" value="Genomic_DNA"/>
</dbReference>
<dbReference type="GO" id="GO:0000139">
    <property type="term" value="C:Golgi membrane"/>
    <property type="evidence" value="ECO:0007669"/>
    <property type="project" value="UniProtKB-SubCell"/>
</dbReference>
<dbReference type="OrthoDB" id="422156at2759"/>
<proteinExistence type="inferred from homology"/>
<gene>
    <name evidence="12" type="ORF">Cboi02_000281500</name>
</gene>
<keyword evidence="10" id="KW-0175">Coiled coil</keyword>
<reference evidence="12" key="1">
    <citation type="submission" date="2023-04" db="EMBL/GenBank/DDBJ databases">
        <title>Candida boidinii NBRC 10035.</title>
        <authorList>
            <person name="Ichikawa N."/>
            <person name="Sato H."/>
            <person name="Tonouchi N."/>
        </authorList>
    </citation>
    <scope>NUCLEOTIDE SEQUENCE</scope>
    <source>
        <strain evidence="12">NBRC 10035</strain>
    </source>
</reference>